<name>A0A1L9V582_ASPGL</name>
<dbReference type="VEuPathDB" id="FungiDB:ASPGLDRAFT_159608"/>
<dbReference type="Gene3D" id="3.40.50.720">
    <property type="entry name" value="NAD(P)-binding Rossmann-like Domain"/>
    <property type="match status" value="1"/>
</dbReference>
<proteinExistence type="inferred from homology"/>
<gene>
    <name evidence="3" type="ORF">ASPGLDRAFT_159608</name>
</gene>
<comment type="similarity">
    <text evidence="1">Belongs to the avfA family.</text>
</comment>
<dbReference type="GeneID" id="34458702"/>
<dbReference type="InterPro" id="IPR016040">
    <property type="entry name" value="NAD(P)-bd_dom"/>
</dbReference>
<organism evidence="3 4">
    <name type="scientific">Aspergillus glaucus CBS 516.65</name>
    <dbReference type="NCBI Taxonomy" id="1160497"/>
    <lineage>
        <taxon>Eukaryota</taxon>
        <taxon>Fungi</taxon>
        <taxon>Dikarya</taxon>
        <taxon>Ascomycota</taxon>
        <taxon>Pezizomycotina</taxon>
        <taxon>Eurotiomycetes</taxon>
        <taxon>Eurotiomycetidae</taxon>
        <taxon>Eurotiales</taxon>
        <taxon>Aspergillaceae</taxon>
        <taxon>Aspergillus</taxon>
        <taxon>Aspergillus subgen. Aspergillus</taxon>
    </lineage>
</organism>
<accession>A0A1L9V582</accession>
<evidence type="ECO:0000313" key="4">
    <source>
        <dbReference type="Proteomes" id="UP000184300"/>
    </source>
</evidence>
<keyword evidence="4" id="KW-1185">Reference proteome</keyword>
<dbReference type="OrthoDB" id="10254604at2759"/>
<dbReference type="RefSeq" id="XP_022395792.1">
    <property type="nucleotide sequence ID" value="XM_022542441.1"/>
</dbReference>
<dbReference type="EMBL" id="KV878922">
    <property type="protein sequence ID" value="OJJ79094.1"/>
    <property type="molecule type" value="Genomic_DNA"/>
</dbReference>
<dbReference type="AlphaFoldDB" id="A0A1L9V582"/>
<dbReference type="InterPro" id="IPR036291">
    <property type="entry name" value="NAD(P)-bd_dom_sf"/>
</dbReference>
<protein>
    <recommendedName>
        <fullName evidence="2">NAD(P)-binding domain-containing protein</fullName>
    </recommendedName>
</protein>
<dbReference type="PANTHER" id="PTHR15020:SF50">
    <property type="entry name" value="UPF0659 PROTEIN YMR090W"/>
    <property type="match status" value="1"/>
</dbReference>
<evidence type="ECO:0000259" key="2">
    <source>
        <dbReference type="Pfam" id="PF13460"/>
    </source>
</evidence>
<dbReference type="SUPFAM" id="SSF51735">
    <property type="entry name" value="NAD(P)-binding Rossmann-fold domains"/>
    <property type="match status" value="1"/>
</dbReference>
<dbReference type="PANTHER" id="PTHR15020">
    <property type="entry name" value="FLAVIN REDUCTASE-RELATED"/>
    <property type="match status" value="1"/>
</dbReference>
<reference evidence="4" key="1">
    <citation type="journal article" date="2017" name="Genome Biol.">
        <title>Comparative genomics reveals high biological diversity and specific adaptations in the industrially and medically important fungal genus Aspergillus.</title>
        <authorList>
            <person name="de Vries R.P."/>
            <person name="Riley R."/>
            <person name="Wiebenga A."/>
            <person name="Aguilar-Osorio G."/>
            <person name="Amillis S."/>
            <person name="Uchima C.A."/>
            <person name="Anderluh G."/>
            <person name="Asadollahi M."/>
            <person name="Askin M."/>
            <person name="Barry K."/>
            <person name="Battaglia E."/>
            <person name="Bayram O."/>
            <person name="Benocci T."/>
            <person name="Braus-Stromeyer S.A."/>
            <person name="Caldana C."/>
            <person name="Canovas D."/>
            <person name="Cerqueira G.C."/>
            <person name="Chen F."/>
            <person name="Chen W."/>
            <person name="Choi C."/>
            <person name="Clum A."/>
            <person name="Dos Santos R.A."/>
            <person name="Damasio A.R."/>
            <person name="Diallinas G."/>
            <person name="Emri T."/>
            <person name="Fekete E."/>
            <person name="Flipphi M."/>
            <person name="Freyberg S."/>
            <person name="Gallo A."/>
            <person name="Gournas C."/>
            <person name="Habgood R."/>
            <person name="Hainaut M."/>
            <person name="Harispe M.L."/>
            <person name="Henrissat B."/>
            <person name="Hilden K.S."/>
            <person name="Hope R."/>
            <person name="Hossain A."/>
            <person name="Karabika E."/>
            <person name="Karaffa L."/>
            <person name="Karanyi Z."/>
            <person name="Krasevec N."/>
            <person name="Kuo A."/>
            <person name="Kusch H."/>
            <person name="LaButti K."/>
            <person name="Lagendijk E.L."/>
            <person name="Lapidus A."/>
            <person name="Levasseur A."/>
            <person name="Lindquist E."/>
            <person name="Lipzen A."/>
            <person name="Logrieco A.F."/>
            <person name="MacCabe A."/>
            <person name="Maekelae M.R."/>
            <person name="Malavazi I."/>
            <person name="Melin P."/>
            <person name="Meyer V."/>
            <person name="Mielnichuk N."/>
            <person name="Miskei M."/>
            <person name="Molnar A.P."/>
            <person name="Mule G."/>
            <person name="Ngan C.Y."/>
            <person name="Orejas M."/>
            <person name="Orosz E."/>
            <person name="Ouedraogo J.P."/>
            <person name="Overkamp K.M."/>
            <person name="Park H.-S."/>
            <person name="Perrone G."/>
            <person name="Piumi F."/>
            <person name="Punt P.J."/>
            <person name="Ram A.F."/>
            <person name="Ramon A."/>
            <person name="Rauscher S."/>
            <person name="Record E."/>
            <person name="Riano-Pachon D.M."/>
            <person name="Robert V."/>
            <person name="Roehrig J."/>
            <person name="Ruller R."/>
            <person name="Salamov A."/>
            <person name="Salih N.S."/>
            <person name="Samson R.A."/>
            <person name="Sandor E."/>
            <person name="Sanguinetti M."/>
            <person name="Schuetze T."/>
            <person name="Sepcic K."/>
            <person name="Shelest E."/>
            <person name="Sherlock G."/>
            <person name="Sophianopoulou V."/>
            <person name="Squina F.M."/>
            <person name="Sun H."/>
            <person name="Susca A."/>
            <person name="Todd R.B."/>
            <person name="Tsang A."/>
            <person name="Unkles S.E."/>
            <person name="van de Wiele N."/>
            <person name="van Rossen-Uffink D."/>
            <person name="Oliveira J.V."/>
            <person name="Vesth T.C."/>
            <person name="Visser J."/>
            <person name="Yu J.-H."/>
            <person name="Zhou M."/>
            <person name="Andersen M.R."/>
            <person name="Archer D.B."/>
            <person name="Baker S.E."/>
            <person name="Benoit I."/>
            <person name="Brakhage A.A."/>
            <person name="Braus G.H."/>
            <person name="Fischer R."/>
            <person name="Frisvad J.C."/>
            <person name="Goldman G.H."/>
            <person name="Houbraken J."/>
            <person name="Oakley B."/>
            <person name="Pocsi I."/>
            <person name="Scazzocchio C."/>
            <person name="Seiboth B."/>
            <person name="vanKuyk P.A."/>
            <person name="Wortman J."/>
            <person name="Dyer P.S."/>
            <person name="Grigoriev I.V."/>
        </authorList>
    </citation>
    <scope>NUCLEOTIDE SEQUENCE [LARGE SCALE GENOMIC DNA]</scope>
    <source>
        <strain evidence="4">CBS 516.65</strain>
    </source>
</reference>
<evidence type="ECO:0000313" key="3">
    <source>
        <dbReference type="EMBL" id="OJJ79094.1"/>
    </source>
</evidence>
<evidence type="ECO:0000256" key="1">
    <source>
        <dbReference type="ARBA" id="ARBA00038376"/>
    </source>
</evidence>
<feature type="domain" description="NAD(P)-binding" evidence="2">
    <location>
        <begin position="10"/>
        <end position="220"/>
    </location>
</feature>
<sequence length="265" mass="28945">MAGENVLIFGGNGRIARSMASLMLARSWKVTSVIRNVKQKDSILQLGENQPGKINVLSMDMQNIRNPADVSRILETVKPTCVVFAAGSFQNVYAIDRDAAQRIIKASTDAPFIAKFLMLSFPSSRKSAAPWWGESDIQNWQQEINSYPDIAEAKIQADEYLVAMSKARESSSGSPFQAISLRPSWLRTGPPMGRVKLGKTPALGQVNIADVAAVGVSLLARNDTSGWYDLVQGSDIVENAVDMCVKNEVNCIEGEDLDRNFAFGD</sequence>
<dbReference type="Pfam" id="PF13460">
    <property type="entry name" value="NAD_binding_10"/>
    <property type="match status" value="1"/>
</dbReference>
<dbReference type="Proteomes" id="UP000184300">
    <property type="component" value="Unassembled WGS sequence"/>
</dbReference>
<dbReference type="STRING" id="1160497.A0A1L9V582"/>